<evidence type="ECO:0000259" key="2">
    <source>
        <dbReference type="Pfam" id="PF06114"/>
    </source>
</evidence>
<dbReference type="PANTHER" id="PTHR43236">
    <property type="entry name" value="ANTITOXIN HIGA1"/>
    <property type="match status" value="1"/>
</dbReference>
<feature type="domain" description="IrrE N-terminal-like" evidence="2">
    <location>
        <begin position="71"/>
        <end position="174"/>
    </location>
</feature>
<comment type="caution">
    <text evidence="3">The sequence shown here is derived from an EMBL/GenBank/DDBJ whole genome shotgun (WGS) entry which is preliminary data.</text>
</comment>
<keyword evidence="4" id="KW-1185">Reference proteome</keyword>
<evidence type="ECO:0000313" key="4">
    <source>
        <dbReference type="Proteomes" id="UP000613011"/>
    </source>
</evidence>
<evidence type="ECO:0000313" key="3">
    <source>
        <dbReference type="EMBL" id="MBL0419790.1"/>
    </source>
</evidence>
<dbReference type="RefSeq" id="WP_201682795.1">
    <property type="nucleotide sequence ID" value="NZ_JAEQNA010000001.1"/>
</dbReference>
<dbReference type="InterPro" id="IPR010359">
    <property type="entry name" value="IrrE_HExxH"/>
</dbReference>
<dbReference type="EMBL" id="JAEQNA010000001">
    <property type="protein sequence ID" value="MBL0419790.1"/>
    <property type="molecule type" value="Genomic_DNA"/>
</dbReference>
<sequence length="304" mass="34549">MTERKQPMAEANRISSMLNMVLGVNRFPVKVDEVALEYSRQCFADSPVDKVQGEDLDGLEGMLAANKARSKWLIVYNSAVRSEGRKRFTIAHEFGHYILHRHDQDRFECGDDDIETGDGNERDIETEADKFASTLLMPLDDFRKQVDGQPVSFDLLGHCAERYGVSLTAAALRWTEIAEKRAVLVASRDDHLLWSTSNQAAFRSGAYFATRKNTIELPQDALAHSNNLLDVGAQMQSTRAQIWFPREPASMPLTEMTRVAGQYDYSLTLLLMPDAEWQRPQHEDGEPEEDTFDRFINNGQYPVR</sequence>
<dbReference type="InterPro" id="IPR052345">
    <property type="entry name" value="Rad_response_metalloprotease"/>
</dbReference>
<dbReference type="Pfam" id="PF06114">
    <property type="entry name" value="Peptidase_M78"/>
    <property type="match status" value="1"/>
</dbReference>
<name>A0A936ZRL9_9BURK</name>
<protein>
    <submittedName>
        <fullName evidence="3">ImmA/IrrE family metallo-endopeptidase</fullName>
    </submittedName>
</protein>
<gene>
    <name evidence="3" type="ORF">JI739_05450</name>
</gene>
<proteinExistence type="predicted"/>
<dbReference type="Proteomes" id="UP000613011">
    <property type="component" value="Unassembled WGS sequence"/>
</dbReference>
<feature type="region of interest" description="Disordered" evidence="1">
    <location>
        <begin position="279"/>
        <end position="304"/>
    </location>
</feature>
<reference evidence="3" key="1">
    <citation type="submission" date="2021-01" db="EMBL/GenBank/DDBJ databases">
        <title>Ramlibacter sp. strain AW1 16S ribosomal RNA gene Genome sequencing and assembly.</title>
        <authorList>
            <person name="Kang M."/>
        </authorList>
    </citation>
    <scope>NUCLEOTIDE SEQUENCE</scope>
    <source>
        <strain evidence="3">AW1</strain>
    </source>
</reference>
<dbReference type="PANTHER" id="PTHR43236:SF2">
    <property type="entry name" value="BLL0069 PROTEIN"/>
    <property type="match status" value="1"/>
</dbReference>
<evidence type="ECO:0000256" key="1">
    <source>
        <dbReference type="SAM" id="MobiDB-lite"/>
    </source>
</evidence>
<dbReference type="Gene3D" id="1.10.10.2910">
    <property type="match status" value="1"/>
</dbReference>
<accession>A0A936ZRL9</accession>
<organism evidence="3 4">
    <name type="scientific">Ramlibacter aurantiacus</name>
    <dbReference type="NCBI Taxonomy" id="2801330"/>
    <lineage>
        <taxon>Bacteria</taxon>
        <taxon>Pseudomonadati</taxon>
        <taxon>Pseudomonadota</taxon>
        <taxon>Betaproteobacteria</taxon>
        <taxon>Burkholderiales</taxon>
        <taxon>Comamonadaceae</taxon>
        <taxon>Ramlibacter</taxon>
    </lineage>
</organism>
<dbReference type="AlphaFoldDB" id="A0A936ZRL9"/>